<dbReference type="GO" id="GO:0003747">
    <property type="term" value="F:translation release factor activity"/>
    <property type="evidence" value="ECO:0007669"/>
    <property type="project" value="InterPro"/>
</dbReference>
<dbReference type="InterPro" id="IPR045853">
    <property type="entry name" value="Pep_chain_release_fac_I_sf"/>
</dbReference>
<dbReference type="SMART" id="SM00937">
    <property type="entry name" value="PCRF"/>
    <property type="match status" value="1"/>
</dbReference>
<dbReference type="PROSITE" id="PS00745">
    <property type="entry name" value="RF_PROK_I"/>
    <property type="match status" value="1"/>
</dbReference>
<dbReference type="EMBL" id="BARV01025698">
    <property type="protein sequence ID" value="GAI46109.1"/>
    <property type="molecule type" value="Genomic_DNA"/>
</dbReference>
<dbReference type="Gene3D" id="3.30.160.20">
    <property type="match status" value="1"/>
</dbReference>
<dbReference type="InterPro" id="IPR005139">
    <property type="entry name" value="PCRF"/>
</dbReference>
<dbReference type="Gene3D" id="3.30.70.1660">
    <property type="match status" value="1"/>
</dbReference>
<feature type="non-terminal residue" evidence="3">
    <location>
        <position position="1"/>
    </location>
</feature>
<proteinExistence type="inferred from homology"/>
<dbReference type="Pfam" id="PF03462">
    <property type="entry name" value="PCRF"/>
    <property type="match status" value="1"/>
</dbReference>
<dbReference type="GO" id="GO:0005737">
    <property type="term" value="C:cytoplasm"/>
    <property type="evidence" value="ECO:0007669"/>
    <property type="project" value="UniProtKB-ARBA"/>
</dbReference>
<dbReference type="PANTHER" id="PTHR43116:SF3">
    <property type="entry name" value="CLASS I PEPTIDE CHAIN RELEASE FACTOR"/>
    <property type="match status" value="1"/>
</dbReference>
<sequence>IKTTQELSELQEEITEFEELKKETDPEKLARKIKEKELQVFLSGKYDKGNAVLSIIAGAGGQDAQDWATMLLRMYQRYCENKGFKTKALHQSFGESGPEGRVGTKTVTLEIKGSYAYGFLKAEIGVHRLVRISPFSSQSLRHTSFSMVEVLPEISQTEEIEIKPEDLKIETFRASGPGGQYVNRRETAVRITHLPSKITVSCQAERLQGQNKDRAMKLLYAKLYQMKEKEKEKELAKIKGKPVLIEWGSQIRSYVLHPYKLVKG</sequence>
<evidence type="ECO:0000313" key="3">
    <source>
        <dbReference type="EMBL" id="GAI46109.1"/>
    </source>
</evidence>
<dbReference type="SUPFAM" id="SSF75620">
    <property type="entry name" value="Release factor"/>
    <property type="match status" value="1"/>
</dbReference>
<feature type="non-terminal residue" evidence="3">
    <location>
        <position position="264"/>
    </location>
</feature>
<dbReference type="Pfam" id="PF00472">
    <property type="entry name" value="RF-1"/>
    <property type="match status" value="1"/>
</dbReference>
<gene>
    <name evidence="3" type="ORF">S06H3_41657</name>
</gene>
<protein>
    <recommendedName>
        <fullName evidence="2">Prokaryotic-type class I peptide chain release factors domain-containing protein</fullName>
    </recommendedName>
</protein>
<name>X1QS70_9ZZZZ</name>
<feature type="domain" description="Prokaryotic-type class I peptide chain release factors" evidence="2">
    <location>
        <begin position="173"/>
        <end position="189"/>
    </location>
</feature>
<reference evidence="3" key="1">
    <citation type="journal article" date="2014" name="Front. Microbiol.">
        <title>High frequency of phylogenetically diverse reductive dehalogenase-homologous genes in deep subseafloor sedimentary metagenomes.</title>
        <authorList>
            <person name="Kawai M."/>
            <person name="Futagami T."/>
            <person name="Toyoda A."/>
            <person name="Takaki Y."/>
            <person name="Nishi S."/>
            <person name="Hori S."/>
            <person name="Arai W."/>
            <person name="Tsubouchi T."/>
            <person name="Morono Y."/>
            <person name="Uchiyama I."/>
            <person name="Ito T."/>
            <person name="Fujiyama A."/>
            <person name="Inagaki F."/>
            <person name="Takami H."/>
        </authorList>
    </citation>
    <scope>NUCLEOTIDE SEQUENCE</scope>
    <source>
        <strain evidence="3">Expedition CK06-06</strain>
    </source>
</reference>
<evidence type="ECO:0000256" key="1">
    <source>
        <dbReference type="ARBA" id="ARBA00010835"/>
    </source>
</evidence>
<accession>X1QS70</accession>
<organism evidence="3">
    <name type="scientific">marine sediment metagenome</name>
    <dbReference type="NCBI Taxonomy" id="412755"/>
    <lineage>
        <taxon>unclassified sequences</taxon>
        <taxon>metagenomes</taxon>
        <taxon>ecological metagenomes</taxon>
    </lineage>
</organism>
<dbReference type="InterPro" id="IPR000352">
    <property type="entry name" value="Pep_chain_release_fac_I"/>
</dbReference>
<dbReference type="PANTHER" id="PTHR43116">
    <property type="entry name" value="PEPTIDE CHAIN RELEASE FACTOR 2"/>
    <property type="match status" value="1"/>
</dbReference>
<comment type="similarity">
    <text evidence="1">Belongs to the prokaryotic/mitochondrial release factor family.</text>
</comment>
<comment type="caution">
    <text evidence="3">The sequence shown here is derived from an EMBL/GenBank/DDBJ whole genome shotgun (WGS) entry which is preliminary data.</text>
</comment>
<dbReference type="AlphaFoldDB" id="X1QS70"/>
<evidence type="ECO:0000259" key="2">
    <source>
        <dbReference type="PROSITE" id="PS00745"/>
    </source>
</evidence>